<dbReference type="EMBL" id="JAINDJ010000005">
    <property type="protein sequence ID" value="KAG9447139.1"/>
    <property type="molecule type" value="Genomic_DNA"/>
</dbReference>
<organism evidence="1 2">
    <name type="scientific">Aristolochia fimbriata</name>
    <name type="common">White veined hardy Dutchman's pipe vine</name>
    <dbReference type="NCBI Taxonomy" id="158543"/>
    <lineage>
        <taxon>Eukaryota</taxon>
        <taxon>Viridiplantae</taxon>
        <taxon>Streptophyta</taxon>
        <taxon>Embryophyta</taxon>
        <taxon>Tracheophyta</taxon>
        <taxon>Spermatophyta</taxon>
        <taxon>Magnoliopsida</taxon>
        <taxon>Magnoliidae</taxon>
        <taxon>Piperales</taxon>
        <taxon>Aristolochiaceae</taxon>
        <taxon>Aristolochia</taxon>
    </lineage>
</organism>
<dbReference type="SUPFAM" id="SSF53474">
    <property type="entry name" value="alpha/beta-Hydrolases"/>
    <property type="match status" value="2"/>
</dbReference>
<dbReference type="AlphaFoldDB" id="A0AAV7EEM2"/>
<reference evidence="1 2" key="1">
    <citation type="submission" date="2021-07" db="EMBL/GenBank/DDBJ databases">
        <title>The Aristolochia fimbriata genome: insights into angiosperm evolution, floral development and chemical biosynthesis.</title>
        <authorList>
            <person name="Jiao Y."/>
        </authorList>
    </citation>
    <scope>NUCLEOTIDE SEQUENCE [LARGE SCALE GENOMIC DNA]</scope>
    <source>
        <strain evidence="1">IBCAS-2021</strain>
        <tissue evidence="1">Leaf</tissue>
    </source>
</reference>
<evidence type="ECO:0000313" key="1">
    <source>
        <dbReference type="EMBL" id="KAG9447139.1"/>
    </source>
</evidence>
<dbReference type="InterPro" id="IPR029058">
    <property type="entry name" value="AB_hydrolase_fold"/>
</dbReference>
<dbReference type="Proteomes" id="UP000825729">
    <property type="component" value="Unassembled WGS sequence"/>
</dbReference>
<proteinExistence type="predicted"/>
<dbReference type="Gene3D" id="3.40.50.1820">
    <property type="entry name" value="alpha/beta hydrolase"/>
    <property type="match status" value="2"/>
</dbReference>
<dbReference type="InterPro" id="IPR003386">
    <property type="entry name" value="LACT/PDAT_acylTrfase"/>
</dbReference>
<keyword evidence="2" id="KW-1185">Reference proteome</keyword>
<evidence type="ECO:0000313" key="2">
    <source>
        <dbReference type="Proteomes" id="UP000825729"/>
    </source>
</evidence>
<comment type="caution">
    <text evidence="1">The sequence shown here is derived from an EMBL/GenBank/DDBJ whole genome shotgun (WGS) entry which is preliminary data.</text>
</comment>
<dbReference type="GO" id="GO:0006629">
    <property type="term" value="P:lipid metabolic process"/>
    <property type="evidence" value="ECO:0007669"/>
    <property type="project" value="InterPro"/>
</dbReference>
<dbReference type="Pfam" id="PF02450">
    <property type="entry name" value="LCAT"/>
    <property type="match status" value="2"/>
</dbReference>
<name>A0AAV7EEM2_ARIFI</name>
<dbReference type="PANTHER" id="PTHR11440">
    <property type="entry name" value="LECITHIN-CHOLESTEROL ACYLTRANSFERASE-RELATED"/>
    <property type="match status" value="1"/>
</dbReference>
<dbReference type="GO" id="GO:0008374">
    <property type="term" value="F:O-acyltransferase activity"/>
    <property type="evidence" value="ECO:0007669"/>
    <property type="project" value="InterPro"/>
</dbReference>
<sequence length="933" mass="105037">MLGDCDFLPCFRRRKSSGGPELNPVLLIPGIAGSILNARNKKTGLEIRAWVRIFLADLEFKRNLWAIYNPTTGYTESLNPNVDILVPDDDDGLYAIDIIDPSWFVKLVHLTEVYYFHDMINKLIECGYEKGTTLFGYGYDFRQSNRIDKAMDGLKLRLEAASKASGGKKVDVISHSMGGLLMLSLLSLHPDVFAKYVDKWICIACPFQGAAACTNDPILRGVELVSGIKALFFVKRWTFHQLIVECPSIYEMLPNPDFAWSRPPLIQVWRKRSEEGDDSEPGVVELETYGPAESPLLFEEALKDNVLTYGCKTIPLPFNKKILSWATESREVFQNARLPSSVTFYNIYGTSFGTPFDVCYGTESSPIDDLSEIWNSTPQFSLADGDGIVPAESAKADGLPAAARVAVEVNHREMLTDEKVFEVITRIRFSCPKIEIILSEENCRRFCLSAKKEKNVKMKSSAMWNESSYTGSADECLATATHLCSQMLGDLDCFRCFSRRKCRQSSDLNPVLLVPGVGGSILNARNKKSGFQTRAWVRIFLADLEFKRKLWSIYDPKTGCTESMDEDVEIVVPEDDYGLYAIDILDPSWFTKLVHLTNVYYLHDMINMLIDCGYEKGTTLFGYGYDFRQSNRLDKAMKGLKEKLVTAYKASGGKKVDVISHSMGGLLMRCFLSLYRDVFERYVNKWICIACPFQGAPGCIYDSLLTGLQFVYGFESYFFVSRWTMHQLLVECPSIYEMLPNPGYKWKEQPLIHVWKKQTEKAGNLDSKLETFDPTDCSSLFEEALKDNELKYGSDTIPLPFNYEILARARGTRKILDNAQLPDSVSFYNIFGTSFDTPFSVCYGSETSPIDTFSDICHTIPHYSYVDGDGTVPAESAKADGFPAVARVGLKASHRELLNNKAVFQLVKQWLGVTEGASKQLNYSKIIDSSNAC</sequence>
<protein>
    <submittedName>
        <fullName evidence="1">Uncharacterized protein</fullName>
    </submittedName>
</protein>
<gene>
    <name evidence="1" type="ORF">H6P81_013267</name>
</gene>
<accession>A0AAV7EEM2</accession>